<feature type="non-terminal residue" evidence="1">
    <location>
        <position position="1"/>
    </location>
</feature>
<evidence type="ECO:0000313" key="2">
    <source>
        <dbReference type="Proteomes" id="UP000053647"/>
    </source>
</evidence>
<organism evidence="1 2">
    <name type="scientific">Paxillus involutus ATCC 200175</name>
    <dbReference type="NCBI Taxonomy" id="664439"/>
    <lineage>
        <taxon>Eukaryota</taxon>
        <taxon>Fungi</taxon>
        <taxon>Dikarya</taxon>
        <taxon>Basidiomycota</taxon>
        <taxon>Agaricomycotina</taxon>
        <taxon>Agaricomycetes</taxon>
        <taxon>Agaricomycetidae</taxon>
        <taxon>Boletales</taxon>
        <taxon>Paxilineae</taxon>
        <taxon>Paxillaceae</taxon>
        <taxon>Paxillus</taxon>
    </lineage>
</organism>
<reference evidence="2" key="2">
    <citation type="submission" date="2015-01" db="EMBL/GenBank/DDBJ databases">
        <title>Evolutionary Origins and Diversification of the Mycorrhizal Mutualists.</title>
        <authorList>
            <consortium name="DOE Joint Genome Institute"/>
            <consortium name="Mycorrhizal Genomics Consortium"/>
            <person name="Kohler A."/>
            <person name="Kuo A."/>
            <person name="Nagy L.G."/>
            <person name="Floudas D."/>
            <person name="Copeland A."/>
            <person name="Barry K.W."/>
            <person name="Cichocki N."/>
            <person name="Veneault-Fourrey C."/>
            <person name="LaButti K."/>
            <person name="Lindquist E.A."/>
            <person name="Lipzen A."/>
            <person name="Lundell T."/>
            <person name="Morin E."/>
            <person name="Murat C."/>
            <person name="Riley R."/>
            <person name="Ohm R."/>
            <person name="Sun H."/>
            <person name="Tunlid A."/>
            <person name="Henrissat B."/>
            <person name="Grigoriev I.V."/>
            <person name="Hibbett D.S."/>
            <person name="Martin F."/>
        </authorList>
    </citation>
    <scope>NUCLEOTIDE SEQUENCE [LARGE SCALE GENOMIC DNA]</scope>
    <source>
        <strain evidence="2">ATCC 200175</strain>
    </source>
</reference>
<dbReference type="HOGENOM" id="CLU_148805_2_1_1"/>
<reference evidence="1 2" key="1">
    <citation type="submission" date="2014-06" db="EMBL/GenBank/DDBJ databases">
        <authorList>
            <consortium name="DOE Joint Genome Institute"/>
            <person name="Kuo A."/>
            <person name="Kohler A."/>
            <person name="Nagy L.G."/>
            <person name="Floudas D."/>
            <person name="Copeland A."/>
            <person name="Barry K.W."/>
            <person name="Cichocki N."/>
            <person name="Veneault-Fourrey C."/>
            <person name="LaButti K."/>
            <person name="Lindquist E.A."/>
            <person name="Lipzen A."/>
            <person name="Lundell T."/>
            <person name="Morin E."/>
            <person name="Murat C."/>
            <person name="Sun H."/>
            <person name="Tunlid A."/>
            <person name="Henrissat B."/>
            <person name="Grigoriev I.V."/>
            <person name="Hibbett D.S."/>
            <person name="Martin F."/>
            <person name="Nordberg H.P."/>
            <person name="Cantor M.N."/>
            <person name="Hua S.X."/>
        </authorList>
    </citation>
    <scope>NUCLEOTIDE SEQUENCE [LARGE SCALE GENOMIC DNA]</scope>
    <source>
        <strain evidence="1 2">ATCC 200175</strain>
    </source>
</reference>
<name>A0A0C9SVT3_PAXIN</name>
<dbReference type="Proteomes" id="UP000053647">
    <property type="component" value="Unassembled WGS sequence"/>
</dbReference>
<accession>A0A0C9SVT3</accession>
<dbReference type="AlphaFoldDB" id="A0A0C9SVT3"/>
<dbReference type="EMBL" id="KN820149">
    <property type="protein sequence ID" value="KIJ06805.1"/>
    <property type="molecule type" value="Genomic_DNA"/>
</dbReference>
<proteinExistence type="predicted"/>
<protein>
    <submittedName>
        <fullName evidence="1">Uncharacterized protein</fullName>
    </submittedName>
</protein>
<keyword evidence="2" id="KW-1185">Reference proteome</keyword>
<feature type="non-terminal residue" evidence="1">
    <location>
        <position position="65"/>
    </location>
</feature>
<dbReference type="OrthoDB" id="2669721at2759"/>
<evidence type="ECO:0000313" key="1">
    <source>
        <dbReference type="EMBL" id="KIJ06805.1"/>
    </source>
</evidence>
<gene>
    <name evidence="1" type="ORF">PAXINDRAFT_33456</name>
</gene>
<sequence length="65" mass="7429">ADRNLVFRSDLYLLFPTADGPGLVYWDGMVGHSGKNGCRIYCGVVSRRKTNGRHYYPVLIKPRDR</sequence>